<organism evidence="2 3">
    <name type="scientific">Nostoc commune NIES-4072</name>
    <dbReference type="NCBI Taxonomy" id="2005467"/>
    <lineage>
        <taxon>Bacteria</taxon>
        <taxon>Bacillati</taxon>
        <taxon>Cyanobacteriota</taxon>
        <taxon>Cyanophyceae</taxon>
        <taxon>Nostocales</taxon>
        <taxon>Nostocaceae</taxon>
        <taxon>Nostoc</taxon>
    </lineage>
</organism>
<dbReference type="NCBIfam" id="TIGR02595">
    <property type="entry name" value="PEP_CTERM"/>
    <property type="match status" value="1"/>
</dbReference>
<dbReference type="AlphaFoldDB" id="A0A2R5FJI4"/>
<protein>
    <recommendedName>
        <fullName evidence="4">PEP-CTERM protein-sorting domain-containing protein</fullName>
    </recommendedName>
</protein>
<sequence length="175" mass="18845">MKLFQKLAIATSLILGLATLTTKSASAAIINYAFNVDSSTAKGNGLFSFDDTTFSNDNIPVAPVQLLSFQFDNDPNIYTATDDVEYPDYPVAFPTVSLADNAPIGLLYSFLDKANPDKSYDISGTLFSISSETSDSGTVSYRQVPEPSTLASTFIVGSIGLFLKRKVRSTKKIKA</sequence>
<dbReference type="EMBL" id="BDUD01000001">
    <property type="protein sequence ID" value="GBG18932.1"/>
    <property type="molecule type" value="Genomic_DNA"/>
</dbReference>
<comment type="caution">
    <text evidence="2">The sequence shown here is derived from an EMBL/GenBank/DDBJ whole genome shotgun (WGS) entry which is preliminary data.</text>
</comment>
<evidence type="ECO:0000256" key="1">
    <source>
        <dbReference type="SAM" id="SignalP"/>
    </source>
</evidence>
<name>A0A2R5FJI4_NOSCO</name>
<evidence type="ECO:0008006" key="4">
    <source>
        <dbReference type="Google" id="ProtNLM"/>
    </source>
</evidence>
<keyword evidence="3" id="KW-1185">Reference proteome</keyword>
<reference evidence="2 3" key="1">
    <citation type="submission" date="2017-06" db="EMBL/GenBank/DDBJ databases">
        <title>Genome sequencing of cyanobaciteial culture collection at National Institute for Environmental Studies (NIES).</title>
        <authorList>
            <person name="Hirose Y."/>
            <person name="Shimura Y."/>
            <person name="Fujisawa T."/>
            <person name="Nakamura Y."/>
            <person name="Kawachi M."/>
        </authorList>
    </citation>
    <scope>NUCLEOTIDE SEQUENCE [LARGE SCALE GENOMIC DNA]</scope>
    <source>
        <strain evidence="2 3">NIES-4072</strain>
    </source>
</reference>
<feature type="chain" id="PRO_5015314757" description="PEP-CTERM protein-sorting domain-containing protein" evidence="1">
    <location>
        <begin position="28"/>
        <end position="175"/>
    </location>
</feature>
<feature type="signal peptide" evidence="1">
    <location>
        <begin position="1"/>
        <end position="27"/>
    </location>
</feature>
<keyword evidence="1" id="KW-0732">Signal</keyword>
<evidence type="ECO:0000313" key="3">
    <source>
        <dbReference type="Proteomes" id="UP000245124"/>
    </source>
</evidence>
<proteinExistence type="predicted"/>
<dbReference type="InterPro" id="IPR013424">
    <property type="entry name" value="Ice-binding_C"/>
</dbReference>
<dbReference type="OrthoDB" id="485553at2"/>
<evidence type="ECO:0000313" key="2">
    <source>
        <dbReference type="EMBL" id="GBG18932.1"/>
    </source>
</evidence>
<dbReference type="Proteomes" id="UP000245124">
    <property type="component" value="Unassembled WGS sequence"/>
</dbReference>
<gene>
    <name evidence="2" type="ORF">NIES4072_25970</name>
</gene>
<dbReference type="RefSeq" id="WP_109008832.1">
    <property type="nucleotide sequence ID" value="NZ_BDUD01000001.1"/>
</dbReference>
<accession>A0A2R5FJI4</accession>